<feature type="non-terminal residue" evidence="2">
    <location>
        <position position="80"/>
    </location>
</feature>
<dbReference type="AlphaFoldDB" id="A0A822G6B8"/>
<comment type="caution">
    <text evidence="2">The sequence shown here is derived from an EMBL/GenBank/DDBJ whole genome shotgun (WGS) entry which is preliminary data.</text>
</comment>
<proteinExistence type="predicted"/>
<evidence type="ECO:0000256" key="1">
    <source>
        <dbReference type="SAM" id="MobiDB-lite"/>
    </source>
</evidence>
<gene>
    <name evidence="2" type="ORF">QYT958_LOCUS47506</name>
</gene>
<evidence type="ECO:0000313" key="2">
    <source>
        <dbReference type="EMBL" id="CAF5138815.1"/>
    </source>
</evidence>
<accession>A0A822G6B8</accession>
<dbReference type="EMBL" id="CAJOBR010089796">
    <property type="protein sequence ID" value="CAF5138815.1"/>
    <property type="molecule type" value="Genomic_DNA"/>
</dbReference>
<evidence type="ECO:0000313" key="3">
    <source>
        <dbReference type="Proteomes" id="UP000663848"/>
    </source>
</evidence>
<feature type="compositionally biased region" description="Polar residues" evidence="1">
    <location>
        <begin position="20"/>
        <end position="35"/>
    </location>
</feature>
<organism evidence="2 3">
    <name type="scientific">Rotaria socialis</name>
    <dbReference type="NCBI Taxonomy" id="392032"/>
    <lineage>
        <taxon>Eukaryota</taxon>
        <taxon>Metazoa</taxon>
        <taxon>Spiralia</taxon>
        <taxon>Gnathifera</taxon>
        <taxon>Rotifera</taxon>
        <taxon>Eurotatoria</taxon>
        <taxon>Bdelloidea</taxon>
        <taxon>Philodinida</taxon>
        <taxon>Philodinidae</taxon>
        <taxon>Rotaria</taxon>
    </lineage>
</organism>
<feature type="region of interest" description="Disordered" evidence="1">
    <location>
        <begin position="1"/>
        <end position="52"/>
    </location>
</feature>
<feature type="non-terminal residue" evidence="2">
    <location>
        <position position="1"/>
    </location>
</feature>
<reference evidence="2" key="1">
    <citation type="submission" date="2021-02" db="EMBL/GenBank/DDBJ databases">
        <authorList>
            <person name="Nowell W R."/>
        </authorList>
    </citation>
    <scope>NUCLEOTIDE SEQUENCE</scope>
</reference>
<name>A0A822G6B8_9BILA</name>
<dbReference type="Proteomes" id="UP000663848">
    <property type="component" value="Unassembled WGS sequence"/>
</dbReference>
<sequence>QTPKSEQILKSLHKKHASNKKQSILATAKTTSKVTSPPPNESNDEQSNTKQISKQILHAILNSMPNNQDQSTVNEFFENG</sequence>
<protein>
    <submittedName>
        <fullName evidence="2">Uncharacterized protein</fullName>
    </submittedName>
</protein>